<protein>
    <recommendedName>
        <fullName evidence="3">Response regulator transcription factor</fullName>
    </recommendedName>
</protein>
<dbReference type="EMBL" id="AP035768">
    <property type="protein sequence ID" value="BFO22788.1"/>
    <property type="molecule type" value="Genomic_DNA"/>
</dbReference>
<evidence type="ECO:0008006" key="3">
    <source>
        <dbReference type="Google" id="ProtNLM"/>
    </source>
</evidence>
<name>A0AAT9HYK0_9ACTN</name>
<evidence type="ECO:0000313" key="2">
    <source>
        <dbReference type="EMBL" id="BFO22788.1"/>
    </source>
</evidence>
<organism evidence="2">
    <name type="scientific">Streptomyces haneummycinicus</name>
    <dbReference type="NCBI Taxonomy" id="3074435"/>
    <lineage>
        <taxon>Bacteria</taxon>
        <taxon>Bacillati</taxon>
        <taxon>Actinomycetota</taxon>
        <taxon>Actinomycetes</taxon>
        <taxon>Kitasatosporales</taxon>
        <taxon>Streptomycetaceae</taxon>
        <taxon>Streptomyces</taxon>
    </lineage>
</organism>
<gene>
    <name evidence="2" type="ORF">SHKM778_91760</name>
</gene>
<sequence>MRDSAPDPCGTPRRDPCGTPPPDPYGIPPPRTPRRPRETDAPDRKRPDMTDPAPTRILLADDHALVRRGFASSWTANRI</sequence>
<reference evidence="2" key="1">
    <citation type="submission" date="2024-06" db="EMBL/GenBank/DDBJ databases">
        <authorList>
            <consortium name="consrtm"/>
            <person name="Uemura M."/>
            <person name="Terahara T."/>
        </authorList>
    </citation>
    <scope>NUCLEOTIDE SEQUENCE</scope>
    <source>
        <strain evidence="2">KM77-8</strain>
    </source>
</reference>
<proteinExistence type="predicted"/>
<reference evidence="2" key="2">
    <citation type="submission" date="2024-07" db="EMBL/GenBank/DDBJ databases">
        <title>Streptomyces haneummycinica sp. nov., a new antibiotic-producing actinobacterium isolated from marine sediment.</title>
        <authorList>
            <person name="Uemura M."/>
            <person name="Hamada M."/>
            <person name="Hirano S."/>
            <person name="Kobayashi K."/>
            <person name="Ohshiro T."/>
            <person name="Kobayashi T."/>
            <person name="Terahara T."/>
        </authorList>
    </citation>
    <scope>NUCLEOTIDE SEQUENCE</scope>
    <source>
        <strain evidence="2">KM77-8</strain>
    </source>
</reference>
<feature type="compositionally biased region" description="Pro residues" evidence="1">
    <location>
        <begin position="18"/>
        <end position="31"/>
    </location>
</feature>
<feature type="compositionally biased region" description="Basic and acidic residues" evidence="1">
    <location>
        <begin position="35"/>
        <end position="49"/>
    </location>
</feature>
<accession>A0AAT9HYK0</accession>
<evidence type="ECO:0000256" key="1">
    <source>
        <dbReference type="SAM" id="MobiDB-lite"/>
    </source>
</evidence>
<feature type="region of interest" description="Disordered" evidence="1">
    <location>
        <begin position="1"/>
        <end position="56"/>
    </location>
</feature>
<dbReference type="AlphaFoldDB" id="A0AAT9HYK0"/>